<dbReference type="EMBL" id="JACEFO010002273">
    <property type="protein sequence ID" value="KAF8668786.1"/>
    <property type="molecule type" value="Genomic_DNA"/>
</dbReference>
<gene>
    <name evidence="6" type="ORF">HU200_051978</name>
</gene>
<evidence type="ECO:0000313" key="7">
    <source>
        <dbReference type="Proteomes" id="UP000636709"/>
    </source>
</evidence>
<dbReference type="InterPro" id="IPR036915">
    <property type="entry name" value="Cyclin-like_sf"/>
</dbReference>
<feature type="domain" description="Cyclin C-terminal" evidence="5">
    <location>
        <begin position="161"/>
        <end position="314"/>
    </location>
</feature>
<protein>
    <recommendedName>
        <fullName evidence="5">Cyclin C-terminal domain-containing protein</fullName>
    </recommendedName>
</protein>
<dbReference type="PANTHER" id="PTHR10177">
    <property type="entry name" value="CYCLINS"/>
    <property type="match status" value="1"/>
</dbReference>
<dbReference type="Proteomes" id="UP000636709">
    <property type="component" value="Unassembled WGS sequence"/>
</dbReference>
<organism evidence="6 7">
    <name type="scientific">Digitaria exilis</name>
    <dbReference type="NCBI Taxonomy" id="1010633"/>
    <lineage>
        <taxon>Eukaryota</taxon>
        <taxon>Viridiplantae</taxon>
        <taxon>Streptophyta</taxon>
        <taxon>Embryophyta</taxon>
        <taxon>Tracheophyta</taxon>
        <taxon>Spermatophyta</taxon>
        <taxon>Magnoliopsida</taxon>
        <taxon>Liliopsida</taxon>
        <taxon>Poales</taxon>
        <taxon>Poaceae</taxon>
        <taxon>PACMAD clade</taxon>
        <taxon>Panicoideae</taxon>
        <taxon>Panicodae</taxon>
        <taxon>Paniceae</taxon>
        <taxon>Anthephorinae</taxon>
        <taxon>Digitaria</taxon>
    </lineage>
</organism>
<dbReference type="OrthoDB" id="5590282at2759"/>
<feature type="compositionally biased region" description="Basic residues" evidence="4">
    <location>
        <begin position="340"/>
        <end position="350"/>
    </location>
</feature>
<dbReference type="InterPro" id="IPR006671">
    <property type="entry name" value="Cyclin_N"/>
</dbReference>
<sequence>MGIPCFGASSALLCEEDRNSVLGLGDCDGGGDEELVEVGSGVDFSVAAGAVFDTDEFVRELVEKETDHLPLEGYAERLEHGGLESTWRREAMDWICKHDNPWTKRLLSVACLSIAVKMEETVAPHPEDLQVCDVKPVFDGKIIGRMELLVMKTLNYRMQAVTPFAFLSYFLDKFSEGKPPSFALASQCAEIIVGTLKGSTFLSFKPSEIAAAAVLAAVSANQVVGFGSVLSASDIPVNKVSFVLTSAKTDQYTIAIYTVSKCEVCIFHFQEMIARCSELMEEWALVKKRGHITGSSSVPQSPIGVLDAACFSFRSEELTIKSSESNTSGNNSNQVSTQATKRRRLSISPI</sequence>
<evidence type="ECO:0000259" key="5">
    <source>
        <dbReference type="SMART" id="SM01332"/>
    </source>
</evidence>
<dbReference type="GO" id="GO:0051301">
    <property type="term" value="P:cell division"/>
    <property type="evidence" value="ECO:0007669"/>
    <property type="project" value="UniProtKB-KW"/>
</dbReference>
<name>A0A835AZN9_9POAL</name>
<dbReference type="AlphaFoldDB" id="A0A835AZN9"/>
<evidence type="ECO:0000313" key="6">
    <source>
        <dbReference type="EMBL" id="KAF8668786.1"/>
    </source>
</evidence>
<proteinExistence type="predicted"/>
<feature type="region of interest" description="Disordered" evidence="4">
    <location>
        <begin position="322"/>
        <end position="350"/>
    </location>
</feature>
<dbReference type="InterPro" id="IPR004367">
    <property type="entry name" value="Cyclin_C-dom"/>
</dbReference>
<keyword evidence="7" id="KW-1185">Reference proteome</keyword>
<dbReference type="Gene3D" id="1.10.472.10">
    <property type="entry name" value="Cyclin-like"/>
    <property type="match status" value="2"/>
</dbReference>
<evidence type="ECO:0000256" key="3">
    <source>
        <dbReference type="ARBA" id="ARBA00023306"/>
    </source>
</evidence>
<evidence type="ECO:0000256" key="4">
    <source>
        <dbReference type="SAM" id="MobiDB-lite"/>
    </source>
</evidence>
<accession>A0A835AZN9</accession>
<dbReference type="SMART" id="SM01332">
    <property type="entry name" value="Cyclin_C"/>
    <property type="match status" value="1"/>
</dbReference>
<comment type="caution">
    <text evidence="6">The sequence shown here is derived from an EMBL/GenBank/DDBJ whole genome shotgun (WGS) entry which is preliminary data.</text>
</comment>
<dbReference type="Pfam" id="PF00134">
    <property type="entry name" value="Cyclin_N"/>
    <property type="match status" value="1"/>
</dbReference>
<keyword evidence="2" id="KW-0195">Cyclin</keyword>
<evidence type="ECO:0000256" key="2">
    <source>
        <dbReference type="ARBA" id="ARBA00023127"/>
    </source>
</evidence>
<dbReference type="Pfam" id="PF02984">
    <property type="entry name" value="Cyclin_C"/>
    <property type="match status" value="1"/>
</dbReference>
<dbReference type="InterPro" id="IPR039361">
    <property type="entry name" value="Cyclin"/>
</dbReference>
<evidence type="ECO:0000256" key="1">
    <source>
        <dbReference type="ARBA" id="ARBA00022618"/>
    </source>
</evidence>
<dbReference type="SUPFAM" id="SSF47954">
    <property type="entry name" value="Cyclin-like"/>
    <property type="match status" value="2"/>
</dbReference>
<keyword evidence="3" id="KW-0131">Cell cycle</keyword>
<keyword evidence="1" id="KW-0132">Cell division</keyword>
<feature type="compositionally biased region" description="Low complexity" evidence="4">
    <location>
        <begin position="322"/>
        <end position="333"/>
    </location>
</feature>
<reference evidence="6" key="1">
    <citation type="submission" date="2020-07" db="EMBL/GenBank/DDBJ databases">
        <title>Genome sequence and genetic diversity analysis of an under-domesticated orphan crop, white fonio (Digitaria exilis).</title>
        <authorList>
            <person name="Bennetzen J.L."/>
            <person name="Chen S."/>
            <person name="Ma X."/>
            <person name="Wang X."/>
            <person name="Yssel A.E.J."/>
            <person name="Chaluvadi S.R."/>
            <person name="Johnson M."/>
            <person name="Gangashetty P."/>
            <person name="Hamidou F."/>
            <person name="Sanogo M.D."/>
            <person name="Zwaenepoel A."/>
            <person name="Wallace J."/>
            <person name="Van De Peer Y."/>
            <person name="Van Deynze A."/>
        </authorList>
    </citation>
    <scope>NUCLEOTIDE SEQUENCE</scope>
    <source>
        <tissue evidence="6">Leaves</tissue>
    </source>
</reference>